<sequence>MLLQALLKAGGCSLALCCLLMLTPKCSAAAAPIAHNVNADDVQIDIVVEGARRALQALEKEGRSDGSRDGADSLQKPVKSVGSSIVAGAKQVPFVMEEEGRRDNGKDHHEVQGLRRLLASIDNDTTIPERRLLQDPTYVPYPAEPSSPVTVFCPEGIITYIQFETSRYAVERLNFIGCSDGTIFELDAPASAGGAVEFVTCISGFTEFVAATTISGDENDVRWMRWTCNGTETEIYGSDKPRARGRPPEQVCPSGFVGAEYTYGEPTPLTGVERGNRNNQTLSTLEMICSLPDPPPPAPPSPPPPSPPPQFPPPPPPPFPPNPPSPPPPLPPPPIQSSPAECPDFAFMTAIELEVGFFITRILSFRCSDGTTIRTFSPTSFPNRNNEIKVVECPTGFTEYTAAYLAYKVGDITVDKDLRWLELTCKDGTELEVSNPSNPGLGRGPVATCQFGFTGVTFTYSFDGDLTHLELLCNPPGPPPPPPVPLPPSPVPPPLPPPLPSPAPPSPPPLSPEPPPLPPLPSPNPPSPPPPSPVPPSPFPPLPTPPSPAPPSPPPPSPPPPSPAPPSPPQPSPEPTPPQHLLHYLHQALPIPALHHHRRHHPAQHPHHHPRLLQSRLHPCLLLCLILHYPHPPALCLPAHHLPRHLRQALPLPALHHHHRHHPAQRRLHHLHLLWSPLHVTSASCSVHNPL</sequence>
<proteinExistence type="predicted"/>
<feature type="compositionally biased region" description="Basic and acidic residues" evidence="1">
    <location>
        <begin position="59"/>
        <end position="71"/>
    </location>
</feature>
<dbReference type="PANTHER" id="PTHR24216:SF65">
    <property type="entry name" value="PAXILLIN-LIKE PROTEIN 1"/>
    <property type="match status" value="1"/>
</dbReference>
<feature type="compositionally biased region" description="Pro residues" evidence="1">
    <location>
        <begin position="480"/>
        <end position="578"/>
    </location>
</feature>
<comment type="caution">
    <text evidence="3">The sequence shown here is derived from an EMBL/GenBank/DDBJ whole genome shotgun (WGS) entry which is preliminary data.</text>
</comment>
<feature type="region of interest" description="Disordered" evidence="1">
    <location>
        <begin position="288"/>
        <end position="341"/>
    </location>
</feature>
<accession>A0ABQ7GCJ1</accession>
<keyword evidence="2" id="KW-0732">Signal</keyword>
<feature type="compositionally biased region" description="Pro residues" evidence="1">
    <location>
        <begin position="292"/>
        <end position="336"/>
    </location>
</feature>
<evidence type="ECO:0000313" key="4">
    <source>
        <dbReference type="Proteomes" id="UP000815325"/>
    </source>
</evidence>
<evidence type="ECO:0000313" key="3">
    <source>
        <dbReference type="EMBL" id="KAF5832288.1"/>
    </source>
</evidence>
<feature type="signal peptide" evidence="2">
    <location>
        <begin position="1"/>
        <end position="28"/>
    </location>
</feature>
<evidence type="ECO:0000256" key="2">
    <source>
        <dbReference type="SAM" id="SignalP"/>
    </source>
</evidence>
<dbReference type="Proteomes" id="UP000815325">
    <property type="component" value="Unassembled WGS sequence"/>
</dbReference>
<evidence type="ECO:0008006" key="5">
    <source>
        <dbReference type="Google" id="ProtNLM"/>
    </source>
</evidence>
<feature type="region of interest" description="Disordered" evidence="1">
    <location>
        <begin position="59"/>
        <end position="81"/>
    </location>
</feature>
<reference evidence="3" key="1">
    <citation type="submission" date="2017-08" db="EMBL/GenBank/DDBJ databases">
        <authorList>
            <person name="Polle J.E."/>
            <person name="Barry K."/>
            <person name="Cushman J."/>
            <person name="Schmutz J."/>
            <person name="Tran D."/>
            <person name="Hathwaick L.T."/>
            <person name="Yim W.C."/>
            <person name="Jenkins J."/>
            <person name="Mckie-Krisberg Z.M."/>
            <person name="Prochnik S."/>
            <person name="Lindquist E."/>
            <person name="Dockter R.B."/>
            <person name="Adam C."/>
            <person name="Molina H."/>
            <person name="Bunkerborg J."/>
            <person name="Jin E."/>
            <person name="Buchheim M."/>
            <person name="Magnuson J."/>
        </authorList>
    </citation>
    <scope>NUCLEOTIDE SEQUENCE</scope>
    <source>
        <strain evidence="3">CCAP 19/18</strain>
    </source>
</reference>
<dbReference type="EMBL" id="MU069884">
    <property type="protein sequence ID" value="KAF5832288.1"/>
    <property type="molecule type" value="Genomic_DNA"/>
</dbReference>
<evidence type="ECO:0000256" key="1">
    <source>
        <dbReference type="SAM" id="MobiDB-lite"/>
    </source>
</evidence>
<gene>
    <name evidence="3" type="ORF">DUNSADRAFT_11853</name>
</gene>
<keyword evidence="4" id="KW-1185">Reference proteome</keyword>
<dbReference type="PANTHER" id="PTHR24216">
    <property type="entry name" value="PAXILLIN-RELATED"/>
    <property type="match status" value="1"/>
</dbReference>
<feature type="region of interest" description="Disordered" evidence="1">
    <location>
        <begin position="480"/>
        <end position="580"/>
    </location>
</feature>
<name>A0ABQ7GCJ1_DUNSA</name>
<feature type="chain" id="PRO_5045323382" description="Hydroxyproline-rich glycoprotein" evidence="2">
    <location>
        <begin position="29"/>
        <end position="691"/>
    </location>
</feature>
<organism evidence="3 4">
    <name type="scientific">Dunaliella salina</name>
    <name type="common">Green alga</name>
    <name type="synonym">Protococcus salinus</name>
    <dbReference type="NCBI Taxonomy" id="3046"/>
    <lineage>
        <taxon>Eukaryota</taxon>
        <taxon>Viridiplantae</taxon>
        <taxon>Chlorophyta</taxon>
        <taxon>core chlorophytes</taxon>
        <taxon>Chlorophyceae</taxon>
        <taxon>CS clade</taxon>
        <taxon>Chlamydomonadales</taxon>
        <taxon>Dunaliellaceae</taxon>
        <taxon>Dunaliella</taxon>
    </lineage>
</organism>
<protein>
    <recommendedName>
        <fullName evidence="5">Hydroxyproline-rich glycoprotein</fullName>
    </recommendedName>
</protein>